<gene>
    <name evidence="6" type="ORF">DO021_06650</name>
    <name evidence="5" type="ORF">EYB58_20205</name>
</gene>
<evidence type="ECO:0000256" key="2">
    <source>
        <dbReference type="ARBA" id="ARBA00022741"/>
    </source>
</evidence>
<dbReference type="SMART" id="SM00382">
    <property type="entry name" value="AAA"/>
    <property type="match status" value="1"/>
</dbReference>
<dbReference type="RefSeq" id="WP_111954970.1">
    <property type="nucleotide sequence ID" value="NZ_CP036313.1"/>
</dbReference>
<dbReference type="Proteomes" id="UP000293902">
    <property type="component" value="Chromosome"/>
</dbReference>
<evidence type="ECO:0000313" key="7">
    <source>
        <dbReference type="Proteomes" id="UP000248798"/>
    </source>
</evidence>
<dbReference type="EMBL" id="CP036313">
    <property type="protein sequence ID" value="QBH15035.1"/>
    <property type="molecule type" value="Genomic_DNA"/>
</dbReference>
<dbReference type="Gene3D" id="3.40.50.300">
    <property type="entry name" value="P-loop containing nucleotide triphosphate hydrolases"/>
    <property type="match status" value="1"/>
</dbReference>
<evidence type="ECO:0000256" key="3">
    <source>
        <dbReference type="ARBA" id="ARBA00022840"/>
    </source>
</evidence>
<dbReference type="InterPro" id="IPR050166">
    <property type="entry name" value="ABC_transporter_ATP-bind"/>
</dbReference>
<protein>
    <submittedName>
        <fullName evidence="6">ABC transporter ATP-binding protein</fullName>
    </submittedName>
</protein>
<dbReference type="GO" id="GO:0016887">
    <property type="term" value="F:ATP hydrolysis activity"/>
    <property type="evidence" value="ECO:0007669"/>
    <property type="project" value="InterPro"/>
</dbReference>
<dbReference type="InterPro" id="IPR003593">
    <property type="entry name" value="AAA+_ATPase"/>
</dbReference>
<evidence type="ECO:0000313" key="6">
    <source>
        <dbReference type="EMBL" id="RAM02718.1"/>
    </source>
</evidence>
<dbReference type="Proteomes" id="UP000248798">
    <property type="component" value="Unassembled WGS sequence"/>
</dbReference>
<keyword evidence="3 6" id="KW-0067">ATP-binding</keyword>
<evidence type="ECO:0000256" key="1">
    <source>
        <dbReference type="ARBA" id="ARBA00022448"/>
    </source>
</evidence>
<keyword evidence="2" id="KW-0547">Nucleotide-binding</keyword>
<dbReference type="EMBL" id="QLNI01000011">
    <property type="protein sequence ID" value="RAM02718.1"/>
    <property type="molecule type" value="Genomic_DNA"/>
</dbReference>
<reference evidence="6 7" key="1">
    <citation type="submission" date="2018-06" db="EMBL/GenBank/DDBJ databases">
        <title>Complete Genome Sequence of Desulfobacter hydrogenophilus (DSM3380).</title>
        <authorList>
            <person name="Marietou A."/>
            <person name="Schreiber L."/>
            <person name="Marshall I."/>
            <person name="Jorgensen B."/>
        </authorList>
    </citation>
    <scope>NUCLEOTIDE SEQUENCE [LARGE SCALE GENOMIC DNA]</scope>
    <source>
        <strain evidence="6 7">DSM 3380</strain>
    </source>
</reference>
<keyword evidence="1" id="KW-0813">Transport</keyword>
<evidence type="ECO:0000313" key="8">
    <source>
        <dbReference type="Proteomes" id="UP000293902"/>
    </source>
</evidence>
<dbReference type="OrthoDB" id="9809450at2"/>
<sequence length="251" mass="28267">MLEVLGLAKSFGLQTIFENFDLNLPHGRFTVLVGPSGCGKSTLFDCLTGIVCPDQGRIVWQGNAIAHLGSLAAYMQQKDMLLPWLTLEENSLLPVQARPRTLRDMKQAKQTLARIFERIGLTGFGAHYPYQVSGGMRQRCALARTLMFDRDLVLLDEPLSALDAITRRELQNLLLMLQKEFGKTVLMITHDIEEALVLADEIILVGPTPMTILERFQPKASKPREFTQPEFMETKARILSRLLTEKEKIQG</sequence>
<proteinExistence type="predicted"/>
<reference evidence="5 8" key="2">
    <citation type="submission" date="2019-02" db="EMBL/GenBank/DDBJ databases">
        <title>Complete genome sequence of Desulfobacter hydrogenophilus AcRS1.</title>
        <authorList>
            <person name="Marietou A."/>
            <person name="Lund M.B."/>
            <person name="Marshall I.P.G."/>
            <person name="Schreiber L."/>
            <person name="Jorgensen B."/>
        </authorList>
    </citation>
    <scope>NUCLEOTIDE SEQUENCE [LARGE SCALE GENOMIC DNA]</scope>
    <source>
        <strain evidence="5 8">AcRS1</strain>
    </source>
</reference>
<evidence type="ECO:0000259" key="4">
    <source>
        <dbReference type="PROSITE" id="PS50893"/>
    </source>
</evidence>
<evidence type="ECO:0000313" key="5">
    <source>
        <dbReference type="EMBL" id="QBH15035.1"/>
    </source>
</evidence>
<dbReference type="GO" id="GO:0005524">
    <property type="term" value="F:ATP binding"/>
    <property type="evidence" value="ECO:0007669"/>
    <property type="project" value="UniProtKB-KW"/>
</dbReference>
<keyword evidence="8" id="KW-1185">Reference proteome</keyword>
<dbReference type="PANTHER" id="PTHR42788">
    <property type="entry name" value="TAURINE IMPORT ATP-BINDING PROTEIN-RELATED"/>
    <property type="match status" value="1"/>
</dbReference>
<dbReference type="PANTHER" id="PTHR42788:SF2">
    <property type="entry name" value="ABC TRANSPORTER ATP-BINDING PROTEIN"/>
    <property type="match status" value="1"/>
</dbReference>
<dbReference type="PROSITE" id="PS50893">
    <property type="entry name" value="ABC_TRANSPORTER_2"/>
    <property type="match status" value="1"/>
</dbReference>
<name>A0A328FDM6_9BACT</name>
<dbReference type="AlphaFoldDB" id="A0A328FDM6"/>
<dbReference type="SUPFAM" id="SSF52540">
    <property type="entry name" value="P-loop containing nucleoside triphosphate hydrolases"/>
    <property type="match status" value="1"/>
</dbReference>
<dbReference type="Pfam" id="PF00005">
    <property type="entry name" value="ABC_tran"/>
    <property type="match status" value="1"/>
</dbReference>
<feature type="domain" description="ABC transporter" evidence="4">
    <location>
        <begin position="2"/>
        <end position="232"/>
    </location>
</feature>
<dbReference type="InterPro" id="IPR027417">
    <property type="entry name" value="P-loop_NTPase"/>
</dbReference>
<accession>A0A328FDM6</accession>
<organism evidence="6 7">
    <name type="scientific">Desulfobacter hydrogenophilus</name>
    <dbReference type="NCBI Taxonomy" id="2291"/>
    <lineage>
        <taxon>Bacteria</taxon>
        <taxon>Pseudomonadati</taxon>
        <taxon>Thermodesulfobacteriota</taxon>
        <taxon>Desulfobacteria</taxon>
        <taxon>Desulfobacterales</taxon>
        <taxon>Desulfobacteraceae</taxon>
        <taxon>Desulfobacter</taxon>
    </lineage>
</organism>
<dbReference type="InterPro" id="IPR003439">
    <property type="entry name" value="ABC_transporter-like_ATP-bd"/>
</dbReference>